<reference evidence="9 10" key="1">
    <citation type="journal article" date="2016" name="Nat. Commun.">
        <title>Thousands of microbial genomes shed light on interconnected biogeochemical processes in an aquifer system.</title>
        <authorList>
            <person name="Anantharaman K."/>
            <person name="Brown C.T."/>
            <person name="Hug L.A."/>
            <person name="Sharon I."/>
            <person name="Castelle C.J."/>
            <person name="Probst A.J."/>
            <person name="Thomas B.C."/>
            <person name="Singh A."/>
            <person name="Wilkins M.J."/>
            <person name="Karaoz U."/>
            <person name="Brodie E.L."/>
            <person name="Williams K.H."/>
            <person name="Hubbard S.S."/>
            <person name="Banfield J.F."/>
        </authorList>
    </citation>
    <scope>NUCLEOTIDE SEQUENCE [LARGE SCALE GENOMIC DNA]</scope>
</reference>
<keyword evidence="7" id="KW-0479">Metal-binding</keyword>
<keyword evidence="7" id="KW-0862">Zinc</keyword>
<dbReference type="Proteomes" id="UP000178570">
    <property type="component" value="Unassembled WGS sequence"/>
</dbReference>
<evidence type="ECO:0000256" key="6">
    <source>
        <dbReference type="ARBA" id="ARBA00035687"/>
    </source>
</evidence>
<feature type="binding site" evidence="7">
    <location>
        <position position="37"/>
    </location>
    <ligand>
        <name>Zn(2+)</name>
        <dbReference type="ChEBI" id="CHEBI:29105"/>
    </ligand>
</feature>
<evidence type="ECO:0000313" key="10">
    <source>
        <dbReference type="Proteomes" id="UP000178570"/>
    </source>
</evidence>
<dbReference type="GO" id="GO:0003735">
    <property type="term" value="F:structural constituent of ribosome"/>
    <property type="evidence" value="ECO:0007669"/>
    <property type="project" value="InterPro"/>
</dbReference>
<evidence type="ECO:0000256" key="4">
    <source>
        <dbReference type="ARBA" id="ARBA00022980"/>
    </source>
</evidence>
<dbReference type="GO" id="GO:0005840">
    <property type="term" value="C:ribosome"/>
    <property type="evidence" value="ECO:0007669"/>
    <property type="project" value="UniProtKB-KW"/>
</dbReference>
<dbReference type="GO" id="GO:0046872">
    <property type="term" value="F:metal ion binding"/>
    <property type="evidence" value="ECO:0007669"/>
    <property type="project" value="UniProtKB-KW"/>
</dbReference>
<feature type="compositionally biased region" description="Basic and acidic residues" evidence="8">
    <location>
        <begin position="77"/>
        <end position="96"/>
    </location>
</feature>
<evidence type="ECO:0000256" key="3">
    <source>
        <dbReference type="ARBA" id="ARBA00022884"/>
    </source>
</evidence>
<comment type="function">
    <text evidence="7">Binds the 23S rRNA.</text>
</comment>
<comment type="cofactor">
    <cofactor evidence="7">
        <name>Zn(2+)</name>
        <dbReference type="ChEBI" id="CHEBI:29105"/>
    </cofactor>
    <text evidence="7">Binds 1 zinc ion per subunit.</text>
</comment>
<sequence>MKKDIHPQYYLDAKIKCACGAIFEVGATKPMIEVEVCSQCHPFFTGKDKLIDAAGRVDKYQAKVARSKQLKSLKPITKKEKNQTRVKEAKKNNTKK</sequence>
<dbReference type="NCBIfam" id="NF000612">
    <property type="entry name" value="PRK00019.1"/>
    <property type="match status" value="1"/>
</dbReference>
<evidence type="ECO:0000256" key="7">
    <source>
        <dbReference type="HAMAP-Rule" id="MF_00501"/>
    </source>
</evidence>
<accession>A0A1G1XLK5</accession>
<dbReference type="NCBIfam" id="TIGR00105">
    <property type="entry name" value="L31"/>
    <property type="match status" value="1"/>
</dbReference>
<dbReference type="PANTHER" id="PTHR33280:SF1">
    <property type="entry name" value="LARGE RIBOSOMAL SUBUNIT PROTEIN BL31C"/>
    <property type="match status" value="1"/>
</dbReference>
<organism evidence="9 10">
    <name type="scientific">Candidatus Brennerbacteria bacterium RIFOXYD1_FULL_41_16</name>
    <dbReference type="NCBI Taxonomy" id="1797529"/>
    <lineage>
        <taxon>Bacteria</taxon>
        <taxon>Candidatus Brenneribacteriota</taxon>
    </lineage>
</organism>
<dbReference type="HAMAP" id="MF_00501">
    <property type="entry name" value="Ribosomal_bL31_1"/>
    <property type="match status" value="1"/>
</dbReference>
<gene>
    <name evidence="7" type="primary">rpmE</name>
    <name evidence="9" type="ORF">A2570_00360</name>
</gene>
<dbReference type="GO" id="GO:0006412">
    <property type="term" value="P:translation"/>
    <property type="evidence" value="ECO:0007669"/>
    <property type="project" value="UniProtKB-UniRule"/>
</dbReference>
<feature type="binding site" evidence="7">
    <location>
        <position position="19"/>
    </location>
    <ligand>
        <name>Zn(2+)</name>
        <dbReference type="ChEBI" id="CHEBI:29105"/>
    </ligand>
</feature>
<feature type="binding site" evidence="7">
    <location>
        <position position="17"/>
    </location>
    <ligand>
        <name>Zn(2+)</name>
        <dbReference type="ChEBI" id="CHEBI:29105"/>
    </ligand>
</feature>
<evidence type="ECO:0000313" key="9">
    <source>
        <dbReference type="EMBL" id="OGY40851.1"/>
    </source>
</evidence>
<dbReference type="PRINTS" id="PR01249">
    <property type="entry name" value="RIBOSOMALL31"/>
</dbReference>
<keyword evidence="4 7" id="KW-0689">Ribosomal protein</keyword>
<dbReference type="InterPro" id="IPR034704">
    <property type="entry name" value="Ribosomal_bL28/bL31-like_sf"/>
</dbReference>
<feature type="binding site" evidence="7">
    <location>
        <position position="40"/>
    </location>
    <ligand>
        <name>Zn(2+)</name>
        <dbReference type="ChEBI" id="CHEBI:29105"/>
    </ligand>
</feature>
<dbReference type="STRING" id="1797529.A2570_00360"/>
<comment type="caution">
    <text evidence="9">The sequence shown here is derived from an EMBL/GenBank/DDBJ whole genome shotgun (WGS) entry which is preliminary data.</text>
</comment>
<dbReference type="GO" id="GO:1990904">
    <property type="term" value="C:ribonucleoprotein complex"/>
    <property type="evidence" value="ECO:0007669"/>
    <property type="project" value="UniProtKB-KW"/>
</dbReference>
<comment type="similarity">
    <text evidence="1 7">Belongs to the bacterial ribosomal protein bL31 family. Type A subfamily.</text>
</comment>
<dbReference type="EMBL" id="MHHY01000004">
    <property type="protein sequence ID" value="OGY40851.1"/>
    <property type="molecule type" value="Genomic_DNA"/>
</dbReference>
<evidence type="ECO:0000256" key="2">
    <source>
        <dbReference type="ARBA" id="ARBA00022730"/>
    </source>
</evidence>
<proteinExistence type="inferred from homology"/>
<dbReference type="PANTHER" id="PTHR33280">
    <property type="entry name" value="50S RIBOSOMAL PROTEIN L31, CHLOROPLASTIC"/>
    <property type="match status" value="1"/>
</dbReference>
<evidence type="ECO:0000256" key="1">
    <source>
        <dbReference type="ARBA" id="ARBA00009296"/>
    </source>
</evidence>
<dbReference type="InterPro" id="IPR027491">
    <property type="entry name" value="Ribosomal_bL31_A"/>
</dbReference>
<protein>
    <recommendedName>
        <fullName evidence="6 7">Large ribosomal subunit protein bL31</fullName>
    </recommendedName>
</protein>
<dbReference type="GO" id="GO:0019843">
    <property type="term" value="F:rRNA binding"/>
    <property type="evidence" value="ECO:0007669"/>
    <property type="project" value="UniProtKB-KW"/>
</dbReference>
<evidence type="ECO:0000256" key="5">
    <source>
        <dbReference type="ARBA" id="ARBA00023274"/>
    </source>
</evidence>
<name>A0A1G1XLK5_9BACT</name>
<dbReference type="InterPro" id="IPR002150">
    <property type="entry name" value="Ribosomal_bL31"/>
</dbReference>
<comment type="subunit">
    <text evidence="7">Part of the 50S ribosomal subunit.</text>
</comment>
<dbReference type="AlphaFoldDB" id="A0A1G1XLK5"/>
<keyword evidence="3 7" id="KW-0694">RNA-binding</keyword>
<dbReference type="Gene3D" id="4.10.830.30">
    <property type="entry name" value="Ribosomal protein L31"/>
    <property type="match status" value="1"/>
</dbReference>
<dbReference type="SUPFAM" id="SSF143800">
    <property type="entry name" value="L28p-like"/>
    <property type="match status" value="1"/>
</dbReference>
<feature type="region of interest" description="Disordered" evidence="8">
    <location>
        <begin position="71"/>
        <end position="96"/>
    </location>
</feature>
<dbReference type="Pfam" id="PF01197">
    <property type="entry name" value="Ribosomal_L31"/>
    <property type="match status" value="1"/>
</dbReference>
<keyword evidence="2 7" id="KW-0699">rRNA-binding</keyword>
<evidence type="ECO:0000256" key="8">
    <source>
        <dbReference type="SAM" id="MobiDB-lite"/>
    </source>
</evidence>
<keyword evidence="5 7" id="KW-0687">Ribonucleoprotein</keyword>
<dbReference type="InterPro" id="IPR042105">
    <property type="entry name" value="Ribosomal_bL31_sf"/>
</dbReference>
<dbReference type="PROSITE" id="PS01143">
    <property type="entry name" value="RIBOSOMAL_L31"/>
    <property type="match status" value="1"/>
</dbReference>